<evidence type="ECO:0000313" key="3">
    <source>
        <dbReference type="Proteomes" id="UP001170481"/>
    </source>
</evidence>
<dbReference type="Proteomes" id="UP001170481">
    <property type="component" value="Unassembled WGS sequence"/>
</dbReference>
<accession>A0AAP4U1L5</accession>
<organism evidence="2 3">
    <name type="scientific">Cobetia amphilecti</name>
    <dbReference type="NCBI Taxonomy" id="1055104"/>
    <lineage>
        <taxon>Bacteria</taxon>
        <taxon>Pseudomonadati</taxon>
        <taxon>Pseudomonadota</taxon>
        <taxon>Gammaproteobacteria</taxon>
        <taxon>Oceanospirillales</taxon>
        <taxon>Halomonadaceae</taxon>
        <taxon>Cobetia</taxon>
    </lineage>
</organism>
<evidence type="ECO:0000256" key="1">
    <source>
        <dbReference type="SAM" id="MobiDB-lite"/>
    </source>
</evidence>
<dbReference type="EMBL" id="JAUORK010000022">
    <property type="protein sequence ID" value="MDO6673261.1"/>
    <property type="molecule type" value="Genomic_DNA"/>
</dbReference>
<feature type="region of interest" description="Disordered" evidence="1">
    <location>
        <begin position="77"/>
        <end position="131"/>
    </location>
</feature>
<dbReference type="AlphaFoldDB" id="A0AAP4U1L5"/>
<protein>
    <submittedName>
        <fullName evidence="2">Uncharacterized protein</fullName>
    </submittedName>
</protein>
<sequence>MKIRAIASQVVLQDRFDLSAIIRPAACDLPQGFAHELRKVFLLHGLPQIRLPQNLLHQNLLHAVPNEVCLMKCAERGGAKRSQESDGEGEEDKKRQVTQGKRSASPSTITTAEQVRTHGPDTDALAHGAQQ</sequence>
<proteinExistence type="predicted"/>
<reference evidence="2" key="1">
    <citation type="submission" date="2023-07" db="EMBL/GenBank/DDBJ databases">
        <title>Genome content predicts the carbon catabolic preferences of heterotrophic bacteria.</title>
        <authorList>
            <person name="Gralka M."/>
        </authorList>
    </citation>
    <scope>NUCLEOTIDE SEQUENCE</scope>
    <source>
        <strain evidence="2">C2R13</strain>
    </source>
</reference>
<gene>
    <name evidence="2" type="ORF">Q4535_14195</name>
</gene>
<comment type="caution">
    <text evidence="2">The sequence shown here is derived from an EMBL/GenBank/DDBJ whole genome shotgun (WGS) entry which is preliminary data.</text>
</comment>
<name>A0AAP4U1L5_9GAMM</name>
<evidence type="ECO:0000313" key="2">
    <source>
        <dbReference type="EMBL" id="MDO6673261.1"/>
    </source>
</evidence>
<feature type="compositionally biased region" description="Polar residues" evidence="1">
    <location>
        <begin position="97"/>
        <end position="114"/>
    </location>
</feature>
<dbReference type="RefSeq" id="WP_303594928.1">
    <property type="nucleotide sequence ID" value="NZ_JAUORK010000022.1"/>
</dbReference>